<accession>A0ABX0NTP1</accession>
<protein>
    <submittedName>
        <fullName evidence="3">DUF2875 domain-containing protein</fullName>
    </submittedName>
</protein>
<feature type="domain" description="Type VI lipase adapter protein Tla3 C-terminal" evidence="2">
    <location>
        <begin position="402"/>
        <end position="539"/>
    </location>
</feature>
<dbReference type="Pfam" id="PF20995">
    <property type="entry name" value="Tla3_C"/>
    <property type="match status" value="1"/>
</dbReference>
<gene>
    <name evidence="3" type="ORF">F2P45_14895</name>
</gene>
<evidence type="ECO:0000313" key="3">
    <source>
        <dbReference type="EMBL" id="NHZ90294.1"/>
    </source>
</evidence>
<dbReference type="Pfam" id="PF11394">
    <property type="entry name" value="Tla3_N"/>
    <property type="match status" value="1"/>
</dbReference>
<reference evidence="3 4" key="1">
    <citation type="submission" date="2019-10" db="EMBL/GenBank/DDBJ databases">
        <title>Taxonomy of Antarctic Massilia spp.: description of Massilia rubra sp. nov., Massilia aquatica sp. nov., Massilia mucilaginosa sp. nov., Massilia frigida sp. nov. isolated from streams, lakes and regoliths.</title>
        <authorList>
            <person name="Holochova P."/>
            <person name="Sedlacek I."/>
            <person name="Kralova S."/>
            <person name="Maslanova I."/>
            <person name="Busse H.-J."/>
            <person name="Stankova E."/>
            <person name="Vrbovska V."/>
            <person name="Kovarovic V."/>
            <person name="Bartak M."/>
            <person name="Svec P."/>
            <person name="Pantucek R."/>
        </authorList>
    </citation>
    <scope>NUCLEOTIDE SEQUENCE [LARGE SCALE GENOMIC DNA]</scope>
    <source>
        <strain evidence="3 4">CCM 8733</strain>
    </source>
</reference>
<comment type="caution">
    <text evidence="3">The sequence shown here is derived from an EMBL/GenBank/DDBJ whole genome shotgun (WGS) entry which is preliminary data.</text>
</comment>
<dbReference type="InterPro" id="IPR048303">
    <property type="entry name" value="Tla3_C"/>
</dbReference>
<evidence type="ECO:0000259" key="2">
    <source>
        <dbReference type="Pfam" id="PF20995"/>
    </source>
</evidence>
<evidence type="ECO:0000259" key="1">
    <source>
        <dbReference type="Pfam" id="PF11394"/>
    </source>
</evidence>
<keyword evidence="4" id="KW-1185">Reference proteome</keyword>
<dbReference type="Proteomes" id="UP000609726">
    <property type="component" value="Unassembled WGS sequence"/>
</dbReference>
<evidence type="ECO:0000313" key="4">
    <source>
        <dbReference type="Proteomes" id="UP000609726"/>
    </source>
</evidence>
<dbReference type="InterPro" id="IPR021531">
    <property type="entry name" value="Tla3_N"/>
</dbReference>
<feature type="domain" description="Type VI lipase adapter protein Tla3 N-terminal" evidence="1">
    <location>
        <begin position="123"/>
        <end position="294"/>
    </location>
</feature>
<name>A0ABX0NTP1_9BURK</name>
<dbReference type="EMBL" id="WHJH01000015">
    <property type="protein sequence ID" value="NHZ90294.1"/>
    <property type="molecule type" value="Genomic_DNA"/>
</dbReference>
<organism evidence="3 4">
    <name type="scientific">Massilia mucilaginosa</name>
    <dbReference type="NCBI Taxonomy" id="2609282"/>
    <lineage>
        <taxon>Bacteria</taxon>
        <taxon>Pseudomonadati</taxon>
        <taxon>Pseudomonadota</taxon>
        <taxon>Betaproteobacteria</taxon>
        <taxon>Burkholderiales</taxon>
        <taxon>Oxalobacteraceae</taxon>
        <taxon>Telluria group</taxon>
        <taxon>Massilia</taxon>
    </lineage>
</organism>
<proteinExistence type="predicted"/>
<sequence length="566" mass="61962">MPFPVEDDIEARIKVNSTLHIAPAGRAPRPAGHRAHGGADVKQRLLHGLCAETRILYRRPQGYLAAAMQTAGAPVMRRTAPRAWALAALLAAPAWGAAPTLIHKMDPLMSQTQTGSTFPPIDSLELVGVGVAVETWRNHPDYPKANLWQAVQESNGNYIVSQDPKQYPKTLPEWQMMAAKRNMDTIDAAVREFMDRYPLPISVVAPAFGEPEGGEARELSRKSNAVSIVVTTVGGPYTAPGSFRELLTQSGQVVNSYLNDEPDALWQTLFSTFEQNADVPAIGVAAKDSAMHRALSFKRSDPPRYEKLAAEQVYRPKQARVVSDSFAMLVLAQRARVERLRPFAPFVADTMVVKNRGGRFSRNWSEFAGWKKNPPTPFVPTPFLAKPWTQFQVDQFDHLENLGTVHRPQVVSWLDAAGKPVKALEKVARMQTALRAALAPLGGKLPVRIFYDYGSVLDDRKSGERFVPLVQSLHALDDDFDLLDPKRGFDLARILGDTGAASSFVGVALASMAGRQSGGATLVANLRRNDGATLLLVTPPSAEQMKKDAAIKRPFFPSTAGVKDSF</sequence>